<keyword evidence="6" id="KW-0238">DNA-binding</keyword>
<reference evidence="11 12" key="2">
    <citation type="submission" date="2018-11" db="EMBL/GenBank/DDBJ databases">
        <authorList>
            <consortium name="Pathogen Informatics"/>
        </authorList>
    </citation>
    <scope>NUCLEOTIDE SEQUENCE [LARGE SCALE GENOMIC DNA]</scope>
</reference>
<dbReference type="EMBL" id="UZAE01014041">
    <property type="protein sequence ID" value="VDO12235.1"/>
    <property type="molecule type" value="Genomic_DNA"/>
</dbReference>
<gene>
    <name evidence="11" type="ORF">HNAJ_LOCUS12121</name>
</gene>
<dbReference type="InterPro" id="IPR013087">
    <property type="entry name" value="Znf_C2H2_type"/>
</dbReference>
<dbReference type="GO" id="GO:0008270">
    <property type="term" value="F:zinc ion binding"/>
    <property type="evidence" value="ECO:0007669"/>
    <property type="project" value="UniProtKB-KW"/>
</dbReference>
<organism evidence="13">
    <name type="scientific">Rodentolepis nana</name>
    <name type="common">Dwarf tapeworm</name>
    <name type="synonym">Hymenolepis nana</name>
    <dbReference type="NCBI Taxonomy" id="102285"/>
    <lineage>
        <taxon>Eukaryota</taxon>
        <taxon>Metazoa</taxon>
        <taxon>Spiralia</taxon>
        <taxon>Lophotrochozoa</taxon>
        <taxon>Platyhelminthes</taxon>
        <taxon>Cestoda</taxon>
        <taxon>Eucestoda</taxon>
        <taxon>Cyclophyllidea</taxon>
        <taxon>Hymenolepididae</taxon>
        <taxon>Rodentolepis</taxon>
    </lineage>
</organism>
<dbReference type="InterPro" id="IPR051574">
    <property type="entry name" value="ZnF_E-box_Homeobox"/>
</dbReference>
<keyword evidence="7" id="KW-0539">Nucleus</keyword>
<dbReference type="GO" id="GO:0045892">
    <property type="term" value="P:negative regulation of DNA-templated transcription"/>
    <property type="evidence" value="ECO:0007669"/>
    <property type="project" value="UniProtKB-ARBA"/>
</dbReference>
<reference evidence="13" key="1">
    <citation type="submission" date="2017-02" db="UniProtKB">
        <authorList>
            <consortium name="WormBaseParasite"/>
        </authorList>
    </citation>
    <scope>IDENTIFICATION</scope>
</reference>
<dbReference type="Proteomes" id="UP000278807">
    <property type="component" value="Unassembled WGS sequence"/>
</dbReference>
<dbReference type="AlphaFoldDB" id="A0A0R3TWA5"/>
<dbReference type="GO" id="GO:0000978">
    <property type="term" value="F:RNA polymerase II cis-regulatory region sequence-specific DNA binding"/>
    <property type="evidence" value="ECO:0007669"/>
    <property type="project" value="TreeGrafter"/>
</dbReference>
<dbReference type="SMART" id="SM00355">
    <property type="entry name" value="ZnF_C2H2"/>
    <property type="match status" value="2"/>
</dbReference>
<evidence type="ECO:0000313" key="12">
    <source>
        <dbReference type="Proteomes" id="UP000278807"/>
    </source>
</evidence>
<evidence type="ECO:0000313" key="11">
    <source>
        <dbReference type="EMBL" id="VDO12235.1"/>
    </source>
</evidence>
<accession>A0A0R3TWA5</accession>
<dbReference type="Gene3D" id="3.30.160.60">
    <property type="entry name" value="Classic Zinc Finger"/>
    <property type="match status" value="2"/>
</dbReference>
<dbReference type="GO" id="GO:0000981">
    <property type="term" value="F:DNA-binding transcription factor activity, RNA polymerase II-specific"/>
    <property type="evidence" value="ECO:0007669"/>
    <property type="project" value="TreeGrafter"/>
</dbReference>
<keyword evidence="4 8" id="KW-0863">Zinc-finger</keyword>
<dbReference type="STRING" id="102285.A0A0R3TWA5"/>
<feature type="domain" description="C2H2-type" evidence="10">
    <location>
        <begin position="68"/>
        <end position="96"/>
    </location>
</feature>
<dbReference type="WBParaSite" id="HNAJ_0001213201-mRNA-1">
    <property type="protein sequence ID" value="HNAJ_0001213201-mRNA-1"/>
    <property type="gene ID" value="HNAJ_0001213201"/>
</dbReference>
<evidence type="ECO:0000256" key="8">
    <source>
        <dbReference type="PROSITE-ProRule" id="PRU00042"/>
    </source>
</evidence>
<evidence type="ECO:0000313" key="13">
    <source>
        <dbReference type="WBParaSite" id="HNAJ_0001213201-mRNA-1"/>
    </source>
</evidence>
<dbReference type="GO" id="GO:0005634">
    <property type="term" value="C:nucleus"/>
    <property type="evidence" value="ECO:0007669"/>
    <property type="project" value="UniProtKB-SubCell"/>
</dbReference>
<name>A0A0R3TWA5_RODNA</name>
<evidence type="ECO:0000256" key="7">
    <source>
        <dbReference type="ARBA" id="ARBA00023242"/>
    </source>
</evidence>
<dbReference type="PANTHER" id="PTHR24391:SF27">
    <property type="entry name" value="ZINC FINGER PROTEIN 1"/>
    <property type="match status" value="1"/>
</dbReference>
<dbReference type="FunFam" id="3.30.160.60:FF:000013">
    <property type="entry name" value="Putative zinc finger E-box-binding homeobox 2"/>
    <property type="match status" value="1"/>
</dbReference>
<dbReference type="PANTHER" id="PTHR24391">
    <property type="entry name" value="HISTONE H4 TRANSCRIPTION FACTOR-RELATED"/>
    <property type="match status" value="1"/>
</dbReference>
<dbReference type="OrthoDB" id="427030at2759"/>
<evidence type="ECO:0000256" key="2">
    <source>
        <dbReference type="ARBA" id="ARBA00022723"/>
    </source>
</evidence>
<proteinExistence type="predicted"/>
<keyword evidence="3" id="KW-0677">Repeat</keyword>
<evidence type="ECO:0000259" key="10">
    <source>
        <dbReference type="PROSITE" id="PS50157"/>
    </source>
</evidence>
<feature type="compositionally biased region" description="Low complexity" evidence="9">
    <location>
        <begin position="105"/>
        <end position="116"/>
    </location>
</feature>
<protein>
    <submittedName>
        <fullName evidence="13">C2H2-type domain-containing protein</fullName>
    </submittedName>
</protein>
<keyword evidence="5" id="KW-0862">Zinc</keyword>
<dbReference type="Pfam" id="PF00096">
    <property type="entry name" value="zf-C2H2"/>
    <property type="match status" value="2"/>
</dbReference>
<feature type="compositionally biased region" description="Polar residues" evidence="9">
    <location>
        <begin position="77"/>
        <end position="87"/>
    </location>
</feature>
<dbReference type="PROSITE" id="PS50157">
    <property type="entry name" value="ZINC_FINGER_C2H2_2"/>
    <property type="match status" value="2"/>
</dbReference>
<dbReference type="PROSITE" id="PS00028">
    <property type="entry name" value="ZINC_FINGER_C2H2_1"/>
    <property type="match status" value="2"/>
</dbReference>
<dbReference type="InterPro" id="IPR036236">
    <property type="entry name" value="Znf_C2H2_sf"/>
</dbReference>
<evidence type="ECO:0000256" key="1">
    <source>
        <dbReference type="ARBA" id="ARBA00004123"/>
    </source>
</evidence>
<dbReference type="FunFam" id="3.30.160.60:FF:000145">
    <property type="entry name" value="Zinc finger protein 574"/>
    <property type="match status" value="1"/>
</dbReference>
<dbReference type="SUPFAM" id="SSF57667">
    <property type="entry name" value="beta-beta-alpha zinc fingers"/>
    <property type="match status" value="1"/>
</dbReference>
<evidence type="ECO:0000256" key="4">
    <source>
        <dbReference type="ARBA" id="ARBA00022771"/>
    </source>
</evidence>
<sequence length="116" mass="13483">MNCSMTFLVQQSRATRSVTHTNRYCSQFLTDVSVDGVRPYVCQVCEKAFKHRHHLTEHIRLHTGEKPFKCQNCGKTFSHSGSYSQHMTFKHRCSRDTTRRDSNENDSSNPNNSQQE</sequence>
<feature type="domain" description="C2H2-type" evidence="10">
    <location>
        <begin position="40"/>
        <end position="67"/>
    </location>
</feature>
<evidence type="ECO:0000256" key="6">
    <source>
        <dbReference type="ARBA" id="ARBA00023125"/>
    </source>
</evidence>
<evidence type="ECO:0000256" key="5">
    <source>
        <dbReference type="ARBA" id="ARBA00022833"/>
    </source>
</evidence>
<comment type="subcellular location">
    <subcellularLocation>
        <location evidence="1">Nucleus</location>
    </subcellularLocation>
</comment>
<evidence type="ECO:0000256" key="3">
    <source>
        <dbReference type="ARBA" id="ARBA00022737"/>
    </source>
</evidence>
<keyword evidence="2" id="KW-0479">Metal-binding</keyword>
<feature type="compositionally biased region" description="Basic and acidic residues" evidence="9">
    <location>
        <begin position="94"/>
        <end position="103"/>
    </location>
</feature>
<feature type="region of interest" description="Disordered" evidence="9">
    <location>
        <begin position="77"/>
        <end position="116"/>
    </location>
</feature>
<evidence type="ECO:0000256" key="9">
    <source>
        <dbReference type="SAM" id="MobiDB-lite"/>
    </source>
</evidence>
<keyword evidence="12" id="KW-1185">Reference proteome</keyword>